<dbReference type="Proteomes" id="UP001597063">
    <property type="component" value="Unassembled WGS sequence"/>
</dbReference>
<feature type="compositionally biased region" description="Pro residues" evidence="1">
    <location>
        <begin position="420"/>
        <end position="437"/>
    </location>
</feature>
<sequence length="769" mass="83587">MINANGIELMAGALDPAGVQHEVGRLRAAANGIRTVGENVNDRWSTGLNEGVYHAPEGDLLRTAAKPVQTETARFGWQLWQVAQALDTYAAEIAPIKSRLQTLLTEANAFLAKADPMGTEWLKDDDMVKENNRLESAVRGQAEALLAAEERCAAKIYAAYGGHAPAPICTDTPPASTIPPWGTPEKADLPWYYDAWNGAGRFGKGIWDVTWGGFSSLVGLQGGKAFKESWTGLGKWAATSFIVSFPGAQTLLMIPSVRKMVWDSHVSQFKGLTAWDEWRRDPARASGQVVGNILMLATLKKTGPKATTFAGRGAQMALKGARFFDPLTTVTMGGTKAANLLRGLRSAEAAPVKLDADLPRLEDPTKPPTIGRPGAGDFEIPGKGPAEVKPPHLTDPQLPREPALAGPPRTPQELNNTHTPPGPDKPPPSSPQDPPPTHGKSPSSGETPGQEGQPTSGGEPTSDSGTTPPHKTSGTDPSVYPGERGGHQAPAPDPRTVEALEHMGLTKEGALRLLGPPKRANLRMHIEGLIDQADTPGRPTSSQVATALRDLDTAMNSGKLHPHSFGQLLANLHNASHTKQFMERHSEIMGARDVIETADLAPGTQVLTHATLGRHPIDLGGGVTIDIGPVHQADLLYKTSDGIFHLEDVKDTPNALDGNIDKSQHRNINRWYRLDPEERKIGYRMPREEGWTDLFRYRRNIFQRLYEKDYHLTVGKRTLTPVEVRDFRAAIGEKYVEWLKQNPGRGVGDFYAQPEMRTLEDALRYAHGR</sequence>
<protein>
    <submittedName>
        <fullName evidence="2">Uncharacterized protein</fullName>
    </submittedName>
</protein>
<feature type="region of interest" description="Disordered" evidence="1">
    <location>
        <begin position="355"/>
        <end position="494"/>
    </location>
</feature>
<name>A0ABW2Y0P1_9ACTN</name>
<comment type="caution">
    <text evidence="2">The sequence shown here is derived from an EMBL/GenBank/DDBJ whole genome shotgun (WGS) entry which is preliminary data.</text>
</comment>
<accession>A0ABW2Y0P1</accession>
<reference evidence="3" key="1">
    <citation type="journal article" date="2019" name="Int. J. Syst. Evol. Microbiol.">
        <title>The Global Catalogue of Microorganisms (GCM) 10K type strain sequencing project: providing services to taxonomists for standard genome sequencing and annotation.</title>
        <authorList>
            <consortium name="The Broad Institute Genomics Platform"/>
            <consortium name="The Broad Institute Genome Sequencing Center for Infectious Disease"/>
            <person name="Wu L."/>
            <person name="Ma J."/>
        </authorList>
    </citation>
    <scope>NUCLEOTIDE SEQUENCE [LARGE SCALE GENOMIC DNA]</scope>
    <source>
        <strain evidence="3">JCM 9371</strain>
    </source>
</reference>
<proteinExistence type="predicted"/>
<organism evidence="2 3">
    <name type="scientific">Actinomadura fibrosa</name>
    <dbReference type="NCBI Taxonomy" id="111802"/>
    <lineage>
        <taxon>Bacteria</taxon>
        <taxon>Bacillati</taxon>
        <taxon>Actinomycetota</taxon>
        <taxon>Actinomycetes</taxon>
        <taxon>Streptosporangiales</taxon>
        <taxon>Thermomonosporaceae</taxon>
        <taxon>Actinomadura</taxon>
    </lineage>
</organism>
<dbReference type="RefSeq" id="WP_131759476.1">
    <property type="nucleotide sequence ID" value="NZ_CAACUY010000079.1"/>
</dbReference>
<evidence type="ECO:0000256" key="1">
    <source>
        <dbReference type="SAM" id="MobiDB-lite"/>
    </source>
</evidence>
<feature type="compositionally biased region" description="Polar residues" evidence="1">
    <location>
        <begin position="440"/>
        <end position="476"/>
    </location>
</feature>
<gene>
    <name evidence="2" type="ORF">ACFQZM_46975</name>
</gene>
<feature type="compositionally biased region" description="Basic and acidic residues" evidence="1">
    <location>
        <begin position="355"/>
        <end position="365"/>
    </location>
</feature>
<evidence type="ECO:0000313" key="2">
    <source>
        <dbReference type="EMBL" id="MFD0692103.1"/>
    </source>
</evidence>
<evidence type="ECO:0000313" key="3">
    <source>
        <dbReference type="Proteomes" id="UP001597063"/>
    </source>
</evidence>
<dbReference type="EMBL" id="JBHTGP010000035">
    <property type="protein sequence ID" value="MFD0692103.1"/>
    <property type="molecule type" value="Genomic_DNA"/>
</dbReference>
<keyword evidence="3" id="KW-1185">Reference proteome</keyword>